<evidence type="ECO:0000313" key="2">
    <source>
        <dbReference type="Proteomes" id="UP000233551"/>
    </source>
</evidence>
<evidence type="ECO:0000313" key="1">
    <source>
        <dbReference type="EMBL" id="PKI51778.1"/>
    </source>
</evidence>
<comment type="caution">
    <text evidence="1">The sequence shown here is derived from an EMBL/GenBank/DDBJ whole genome shotgun (WGS) entry which is preliminary data.</text>
</comment>
<reference evidence="1 2" key="1">
    <citation type="submission" date="2017-11" db="EMBL/GenBank/DDBJ databases">
        <title>De-novo sequencing of pomegranate (Punica granatum L.) genome.</title>
        <authorList>
            <person name="Akparov Z."/>
            <person name="Amiraslanov A."/>
            <person name="Hajiyeva S."/>
            <person name="Abbasov M."/>
            <person name="Kaur K."/>
            <person name="Hamwieh A."/>
            <person name="Solovyev V."/>
            <person name="Salamov A."/>
            <person name="Braich B."/>
            <person name="Kosarev P."/>
            <person name="Mahmoud A."/>
            <person name="Hajiyev E."/>
            <person name="Babayeva S."/>
            <person name="Izzatullayeva V."/>
            <person name="Mammadov A."/>
            <person name="Mammadov A."/>
            <person name="Sharifova S."/>
            <person name="Ojaghi J."/>
            <person name="Eynullazada K."/>
            <person name="Bayramov B."/>
            <person name="Abdulazimova A."/>
            <person name="Shahmuradov I."/>
        </authorList>
    </citation>
    <scope>NUCLEOTIDE SEQUENCE [LARGE SCALE GENOMIC DNA]</scope>
    <source>
        <strain evidence="2">cv. AG2017</strain>
        <tissue evidence="1">Leaf</tissue>
    </source>
</reference>
<dbReference type="EMBL" id="PGOL01001992">
    <property type="protein sequence ID" value="PKI51778.1"/>
    <property type="molecule type" value="Genomic_DNA"/>
</dbReference>
<protein>
    <submittedName>
        <fullName evidence="1">Uncharacterized protein</fullName>
    </submittedName>
</protein>
<accession>A0A2I0J6B2</accession>
<sequence>MTLGCQGVEKPLANPLVLVQQEDSSRLPNWVVLSNCLYIFLADRVDPRLFSSNDHHGHLRGSLRSQEPPTLQQNTIGSHRCDVRPENCLVGSVPRRALFLVIFTGLYGSTPQLKN</sequence>
<gene>
    <name evidence="1" type="ORF">CRG98_027826</name>
</gene>
<proteinExistence type="predicted"/>
<dbReference type="Proteomes" id="UP000233551">
    <property type="component" value="Unassembled WGS sequence"/>
</dbReference>
<name>A0A2I0J6B2_PUNGR</name>
<dbReference type="AlphaFoldDB" id="A0A2I0J6B2"/>
<keyword evidence="2" id="KW-1185">Reference proteome</keyword>
<organism evidence="1 2">
    <name type="scientific">Punica granatum</name>
    <name type="common">Pomegranate</name>
    <dbReference type="NCBI Taxonomy" id="22663"/>
    <lineage>
        <taxon>Eukaryota</taxon>
        <taxon>Viridiplantae</taxon>
        <taxon>Streptophyta</taxon>
        <taxon>Embryophyta</taxon>
        <taxon>Tracheophyta</taxon>
        <taxon>Spermatophyta</taxon>
        <taxon>Magnoliopsida</taxon>
        <taxon>eudicotyledons</taxon>
        <taxon>Gunneridae</taxon>
        <taxon>Pentapetalae</taxon>
        <taxon>rosids</taxon>
        <taxon>malvids</taxon>
        <taxon>Myrtales</taxon>
        <taxon>Lythraceae</taxon>
        <taxon>Punica</taxon>
    </lineage>
</organism>